<dbReference type="Pfam" id="PF14392">
    <property type="entry name" value="zf-CCHC_4"/>
    <property type="match status" value="1"/>
</dbReference>
<dbReference type="Proteomes" id="UP000619265">
    <property type="component" value="Unassembled WGS sequence"/>
</dbReference>
<keyword evidence="1" id="KW-0479">Metal-binding</keyword>
<organism evidence="3 4">
    <name type="scientific">Juglans regia</name>
    <name type="common">English walnut</name>
    <dbReference type="NCBI Taxonomy" id="51240"/>
    <lineage>
        <taxon>Eukaryota</taxon>
        <taxon>Viridiplantae</taxon>
        <taxon>Streptophyta</taxon>
        <taxon>Embryophyta</taxon>
        <taxon>Tracheophyta</taxon>
        <taxon>Spermatophyta</taxon>
        <taxon>Magnoliopsida</taxon>
        <taxon>eudicotyledons</taxon>
        <taxon>Gunneridae</taxon>
        <taxon>Pentapetalae</taxon>
        <taxon>rosids</taxon>
        <taxon>fabids</taxon>
        <taxon>Fagales</taxon>
        <taxon>Juglandaceae</taxon>
        <taxon>Juglans</taxon>
    </lineage>
</organism>
<proteinExistence type="predicted"/>
<sequence>MSKENQCIDQLIEQTKALTWEDIILVPATEKAAQISNHALIGKLVSTKALNKHIFYTTIRAVWSFAPGLNIEDLGINTFLFTFSSSMEKNRIFQQRPWNFKGYHLVLKEWPPGLSIQEIDLTYSAFWIHICGLPLEMMTIENAIQIGKVLGNLIEIDYAYLPENSVKPFMRIRVEINTEKPLYESFNLPRINKKPAKICFKYERLSEFCYGCGRLGHLHQSCPIYTSSSDDPCYGSWMRADTVENRRTPVSFVKPDVPHYNQLQPNLLLEQPASDS</sequence>
<protein>
    <recommendedName>
        <fullName evidence="2">CCHC-type domain-containing protein</fullName>
    </recommendedName>
</protein>
<comment type="caution">
    <text evidence="3">The sequence shown here is derived from an EMBL/GenBank/DDBJ whole genome shotgun (WGS) entry which is preliminary data.</text>
</comment>
<feature type="non-terminal residue" evidence="3">
    <location>
        <position position="276"/>
    </location>
</feature>
<dbReference type="PROSITE" id="PS50158">
    <property type="entry name" value="ZF_CCHC"/>
    <property type="match status" value="1"/>
</dbReference>
<dbReference type="Pfam" id="PF14111">
    <property type="entry name" value="DUF4283"/>
    <property type="match status" value="1"/>
</dbReference>
<evidence type="ECO:0000256" key="1">
    <source>
        <dbReference type="PROSITE-ProRule" id="PRU00047"/>
    </source>
</evidence>
<evidence type="ECO:0000313" key="3">
    <source>
        <dbReference type="EMBL" id="KAF5446422.1"/>
    </source>
</evidence>
<dbReference type="PANTHER" id="PTHR31286:SF178">
    <property type="entry name" value="DUF4283 DOMAIN-CONTAINING PROTEIN"/>
    <property type="match status" value="1"/>
</dbReference>
<dbReference type="InterPro" id="IPR001878">
    <property type="entry name" value="Znf_CCHC"/>
</dbReference>
<dbReference type="GO" id="GO:0003676">
    <property type="term" value="F:nucleic acid binding"/>
    <property type="evidence" value="ECO:0007669"/>
    <property type="project" value="InterPro"/>
</dbReference>
<dbReference type="GO" id="GO:0008270">
    <property type="term" value="F:zinc ion binding"/>
    <property type="evidence" value="ECO:0007669"/>
    <property type="project" value="UniProtKB-KW"/>
</dbReference>
<accession>A0A833WUN2</accession>
<dbReference type="AlphaFoldDB" id="A0A833WUN2"/>
<keyword evidence="1" id="KW-0862">Zinc</keyword>
<evidence type="ECO:0000313" key="4">
    <source>
        <dbReference type="Proteomes" id="UP000619265"/>
    </source>
</evidence>
<dbReference type="InterPro" id="IPR025558">
    <property type="entry name" value="DUF4283"/>
</dbReference>
<dbReference type="InterPro" id="IPR040256">
    <property type="entry name" value="At4g02000-like"/>
</dbReference>
<evidence type="ECO:0000259" key="2">
    <source>
        <dbReference type="PROSITE" id="PS50158"/>
    </source>
</evidence>
<dbReference type="EMBL" id="LIHL02000014">
    <property type="protein sequence ID" value="KAF5446422.1"/>
    <property type="molecule type" value="Genomic_DNA"/>
</dbReference>
<feature type="domain" description="CCHC-type" evidence="2">
    <location>
        <begin position="209"/>
        <end position="223"/>
    </location>
</feature>
<reference evidence="3" key="2">
    <citation type="submission" date="2020-03" db="EMBL/GenBank/DDBJ databases">
        <title>Walnut 2.0.</title>
        <authorList>
            <person name="Marrano A."/>
            <person name="Britton M."/>
            <person name="Zimin A.V."/>
            <person name="Zaini P.A."/>
            <person name="Workman R."/>
            <person name="Puiu D."/>
            <person name="Bianco L."/>
            <person name="Allen B.J."/>
            <person name="Troggio M."/>
            <person name="Leslie C.A."/>
            <person name="Timp W."/>
            <person name="Dendekar A."/>
            <person name="Salzberg S.L."/>
            <person name="Neale D.B."/>
        </authorList>
    </citation>
    <scope>NUCLEOTIDE SEQUENCE</scope>
    <source>
        <tissue evidence="3">Leaves</tissue>
    </source>
</reference>
<dbReference type="InterPro" id="IPR025836">
    <property type="entry name" value="Zn_knuckle_CX2CX4HX4C"/>
</dbReference>
<dbReference type="PANTHER" id="PTHR31286">
    <property type="entry name" value="GLYCINE-RICH CELL WALL STRUCTURAL PROTEIN 1.8-LIKE"/>
    <property type="match status" value="1"/>
</dbReference>
<gene>
    <name evidence="3" type="ORF">F2P56_032051</name>
</gene>
<keyword evidence="1" id="KW-0863">Zinc-finger</keyword>
<reference evidence="3" key="1">
    <citation type="submission" date="2015-10" db="EMBL/GenBank/DDBJ databases">
        <authorList>
            <person name="Martinez-Garcia P.J."/>
            <person name="Crepeau M.W."/>
            <person name="Puiu D."/>
            <person name="Gonzalez-Ibeas D."/>
            <person name="Whalen J."/>
            <person name="Stevens K."/>
            <person name="Paul R."/>
            <person name="Butterfield T."/>
            <person name="Britton M."/>
            <person name="Reagan R."/>
            <person name="Chakraborty S."/>
            <person name="Walawage S.L."/>
            <person name="Vasquez-Gross H.A."/>
            <person name="Cardeno C."/>
            <person name="Famula R."/>
            <person name="Pratt K."/>
            <person name="Kuruganti S."/>
            <person name="Aradhya M.K."/>
            <person name="Leslie C.A."/>
            <person name="Dandekar A.M."/>
            <person name="Salzberg S.L."/>
            <person name="Wegrzyn J.L."/>
            <person name="Langley C.H."/>
            <person name="Neale D.B."/>
        </authorList>
    </citation>
    <scope>NUCLEOTIDE SEQUENCE</scope>
    <source>
        <tissue evidence="3">Leaves</tissue>
    </source>
</reference>
<name>A0A833WUN2_JUGRE</name>
<dbReference type="Gramene" id="Jr14_06060_p1">
    <property type="protein sequence ID" value="cds.Jr14_06060_p1"/>
    <property type="gene ID" value="Jr14_06060"/>
</dbReference>